<dbReference type="SUPFAM" id="SSF56112">
    <property type="entry name" value="Protein kinase-like (PK-like)"/>
    <property type="match status" value="1"/>
</dbReference>
<dbReference type="EMBL" id="CP055902">
    <property type="protein sequence ID" value="QKX62405.1"/>
    <property type="molecule type" value="Genomic_DNA"/>
</dbReference>
<dbReference type="PANTHER" id="PTHR21310:SF39">
    <property type="entry name" value="AMINOGLYCOSIDE PHOSPHOTRANSFERASE DOMAIN-CONTAINING PROTEIN"/>
    <property type="match status" value="1"/>
</dbReference>
<dbReference type="AlphaFoldDB" id="A0A7H8RAB4"/>
<dbReference type="KEGG" id="trg:TRUGW13939_09564"/>
<dbReference type="Pfam" id="PF01636">
    <property type="entry name" value="APH"/>
    <property type="match status" value="1"/>
</dbReference>
<dbReference type="RefSeq" id="XP_035348579.1">
    <property type="nucleotide sequence ID" value="XM_035492686.1"/>
</dbReference>
<dbReference type="InterPro" id="IPR002575">
    <property type="entry name" value="Aminoglycoside_PTrfase"/>
</dbReference>
<organism evidence="3 4">
    <name type="scientific">Talaromyces rugulosus</name>
    <name type="common">Penicillium rugulosum</name>
    <dbReference type="NCBI Taxonomy" id="121627"/>
    <lineage>
        <taxon>Eukaryota</taxon>
        <taxon>Fungi</taxon>
        <taxon>Dikarya</taxon>
        <taxon>Ascomycota</taxon>
        <taxon>Pezizomycotina</taxon>
        <taxon>Eurotiomycetes</taxon>
        <taxon>Eurotiomycetidae</taxon>
        <taxon>Eurotiales</taxon>
        <taxon>Trichocomaceae</taxon>
        <taxon>Talaromyces</taxon>
        <taxon>Talaromyces sect. Islandici</taxon>
    </lineage>
</organism>
<reference evidence="4" key="1">
    <citation type="submission" date="2020-06" db="EMBL/GenBank/DDBJ databases">
        <title>A chromosome-scale genome assembly of Talaromyces rugulosus W13939.</title>
        <authorList>
            <person name="Wang B."/>
            <person name="Guo L."/>
            <person name="Ye K."/>
            <person name="Wang L."/>
        </authorList>
    </citation>
    <scope>NUCLEOTIDE SEQUENCE [LARGE SCALE GENOMIC DNA]</scope>
    <source>
        <strain evidence="4">W13939</strain>
    </source>
</reference>
<dbReference type="Proteomes" id="UP000509510">
    <property type="component" value="Chromosome V"/>
</dbReference>
<dbReference type="OrthoDB" id="3250044at2759"/>
<proteinExistence type="predicted"/>
<dbReference type="GeneID" id="55997047"/>
<dbReference type="PANTHER" id="PTHR21310">
    <property type="entry name" value="AMINOGLYCOSIDE PHOSPHOTRANSFERASE-RELATED-RELATED"/>
    <property type="match status" value="1"/>
</dbReference>
<evidence type="ECO:0000256" key="1">
    <source>
        <dbReference type="SAM" id="MobiDB-lite"/>
    </source>
</evidence>
<evidence type="ECO:0000313" key="3">
    <source>
        <dbReference type="EMBL" id="QKX62405.1"/>
    </source>
</evidence>
<dbReference type="InterPro" id="IPR011009">
    <property type="entry name" value="Kinase-like_dom_sf"/>
</dbReference>
<name>A0A7H8RAB4_TALRU</name>
<feature type="domain" description="Aminoglycoside phosphotransferase" evidence="2">
    <location>
        <begin position="48"/>
        <end position="211"/>
    </location>
</feature>
<gene>
    <name evidence="3" type="ORF">TRUGW13939_09564</name>
</gene>
<accession>A0A7H8RAB4</accession>
<sequence>MIPPEDHQRASVIASCTDPLPGNVVSQYGKRVIKISDHQVVKWGIEVTKEEAENQKRLYELVDRRIVRIPRVYDFFTDGHYGYIVMEFLQGKVIDPLEDDDAIQRVARVVNYLATFKHNAPGSLYGGACRGLLFPDTEDLAFDSLDEMEKWFNTRLFAHNPKLTLQGCELALCHLDIAPRNVLWQEDGTLCLLDWATAGYYPRLFEFSVQWILDGKDGNFNSLMLKYMNPLSEQEMAQKEAFMCAWRNIQKHPFRSKTSPPFRRPSARRYPVPAHPMPDYPPGWHEAAQLESPMPTEVSPGTPPTTALGPGEQNNIYSRITRYLRAIFLPRSKPSEAVC</sequence>
<feature type="region of interest" description="Disordered" evidence="1">
    <location>
        <begin position="293"/>
        <end position="313"/>
    </location>
</feature>
<evidence type="ECO:0000313" key="4">
    <source>
        <dbReference type="Proteomes" id="UP000509510"/>
    </source>
</evidence>
<keyword evidence="4" id="KW-1185">Reference proteome</keyword>
<protein>
    <recommendedName>
        <fullName evidence="2">Aminoglycoside phosphotransferase domain-containing protein</fullName>
    </recommendedName>
</protein>
<evidence type="ECO:0000259" key="2">
    <source>
        <dbReference type="Pfam" id="PF01636"/>
    </source>
</evidence>
<dbReference type="Gene3D" id="3.90.1200.10">
    <property type="match status" value="1"/>
</dbReference>
<dbReference type="InterPro" id="IPR051678">
    <property type="entry name" value="AGP_Transferase"/>
</dbReference>